<evidence type="ECO:0000313" key="7">
    <source>
        <dbReference type="EMBL" id="OII70972.1"/>
    </source>
</evidence>
<keyword evidence="4" id="KW-0804">Transcription</keyword>
<accession>A0A1J4MD83</accession>
<dbReference type="GO" id="GO:0005634">
    <property type="term" value="C:nucleus"/>
    <property type="evidence" value="ECO:0007669"/>
    <property type="project" value="UniProtKB-SubCell"/>
</dbReference>
<evidence type="ECO:0000256" key="1">
    <source>
        <dbReference type="ARBA" id="ARBA00004123"/>
    </source>
</evidence>
<evidence type="ECO:0000259" key="6">
    <source>
        <dbReference type="Pfam" id="PF05712"/>
    </source>
</evidence>
<dbReference type="Gene3D" id="1.10.274.30">
    <property type="entry name" value="MRG domain"/>
    <property type="match status" value="1"/>
</dbReference>
<dbReference type="GeneID" id="39980062"/>
<dbReference type="GO" id="GO:0006355">
    <property type="term" value="P:regulation of DNA-templated transcription"/>
    <property type="evidence" value="ECO:0007669"/>
    <property type="project" value="InterPro"/>
</dbReference>
<dbReference type="RefSeq" id="XP_028873069.1">
    <property type="nucleotide sequence ID" value="XM_029020283.1"/>
</dbReference>
<keyword evidence="8" id="KW-1185">Reference proteome</keyword>
<dbReference type="Proteomes" id="UP000186176">
    <property type="component" value="Unassembled WGS sequence"/>
</dbReference>
<dbReference type="Pfam" id="PF05712">
    <property type="entry name" value="MRG"/>
    <property type="match status" value="1"/>
</dbReference>
<keyword evidence="3" id="KW-0805">Transcription regulation</keyword>
<evidence type="ECO:0000256" key="5">
    <source>
        <dbReference type="ARBA" id="ARBA00023242"/>
    </source>
</evidence>
<dbReference type="VEuPathDB" id="CryptoDB:cubi_03270"/>
<dbReference type="PROSITE" id="PS51640">
    <property type="entry name" value="MRG"/>
    <property type="match status" value="1"/>
</dbReference>
<dbReference type="GO" id="GO:0006325">
    <property type="term" value="P:chromatin organization"/>
    <property type="evidence" value="ECO:0007669"/>
    <property type="project" value="UniProtKB-KW"/>
</dbReference>
<evidence type="ECO:0000256" key="3">
    <source>
        <dbReference type="ARBA" id="ARBA00023015"/>
    </source>
</evidence>
<evidence type="ECO:0000313" key="8">
    <source>
        <dbReference type="Proteomes" id="UP000186176"/>
    </source>
</evidence>
<dbReference type="GO" id="GO:0035267">
    <property type="term" value="C:NuA4 histone acetyltransferase complex"/>
    <property type="evidence" value="ECO:0007669"/>
    <property type="project" value="TreeGrafter"/>
</dbReference>
<evidence type="ECO:0000256" key="2">
    <source>
        <dbReference type="ARBA" id="ARBA00022853"/>
    </source>
</evidence>
<comment type="subcellular location">
    <subcellularLocation>
        <location evidence="1">Nucleus</location>
    </subcellularLocation>
</comment>
<comment type="caution">
    <text evidence="7">The sequence shown here is derived from an EMBL/GenBank/DDBJ whole genome shotgun (WGS) entry which is preliminary data.</text>
</comment>
<dbReference type="AlphaFoldDB" id="A0A1J4MD83"/>
<dbReference type="InterPro" id="IPR008676">
    <property type="entry name" value="MRG"/>
</dbReference>
<dbReference type="InterPro" id="IPR026541">
    <property type="entry name" value="MRG_dom"/>
</dbReference>
<evidence type="ECO:0000256" key="4">
    <source>
        <dbReference type="ARBA" id="ARBA00023163"/>
    </source>
</evidence>
<protein>
    <recommendedName>
        <fullName evidence="6">MRG domain-containing protein</fullName>
    </recommendedName>
</protein>
<dbReference type="InterPro" id="IPR038217">
    <property type="entry name" value="MRG_C_sf"/>
</dbReference>
<organism evidence="7 8">
    <name type="scientific">Cryptosporidium ubiquitum</name>
    <dbReference type="NCBI Taxonomy" id="857276"/>
    <lineage>
        <taxon>Eukaryota</taxon>
        <taxon>Sar</taxon>
        <taxon>Alveolata</taxon>
        <taxon>Apicomplexa</taxon>
        <taxon>Conoidasida</taxon>
        <taxon>Coccidia</taxon>
        <taxon>Eucoccidiorida</taxon>
        <taxon>Eimeriorina</taxon>
        <taxon>Cryptosporidiidae</taxon>
        <taxon>Cryptosporidium</taxon>
    </lineage>
</organism>
<dbReference type="OrthoDB" id="124855at2759"/>
<reference evidence="7 8" key="1">
    <citation type="submission" date="2016-10" db="EMBL/GenBank/DDBJ databases">
        <title>Reductive evolution of mitochondrial metabolism and differential evolution of invasion-related proteins in Cryptosporidium.</title>
        <authorList>
            <person name="Liu S."/>
            <person name="Roellig D.M."/>
            <person name="Guo Y."/>
            <person name="Li N."/>
            <person name="Frace M.A."/>
            <person name="Tang K."/>
            <person name="Zhang L."/>
            <person name="Feng Y."/>
            <person name="Xiao L."/>
        </authorList>
    </citation>
    <scope>NUCLEOTIDE SEQUENCE [LARGE SCALE GENOMIC DNA]</scope>
    <source>
        <strain evidence="7">39726</strain>
    </source>
</reference>
<dbReference type="PANTHER" id="PTHR10880">
    <property type="entry name" value="MORTALITY FACTOR 4-LIKE PROTEIN"/>
    <property type="match status" value="1"/>
</dbReference>
<name>A0A1J4MD83_9CRYT</name>
<gene>
    <name evidence="7" type="ORF">cubi_03270</name>
</gene>
<feature type="domain" description="MRG" evidence="6">
    <location>
        <begin position="139"/>
        <end position="267"/>
    </location>
</feature>
<dbReference type="PANTHER" id="PTHR10880:SF15">
    <property type="entry name" value="MSL COMPLEX SUBUNIT 3"/>
    <property type="match status" value="1"/>
</dbReference>
<proteinExistence type="predicted"/>
<keyword evidence="5" id="KW-0539">Nucleus</keyword>
<dbReference type="EMBL" id="LRBP01000032">
    <property type="protein sequence ID" value="OII70972.1"/>
    <property type="molecule type" value="Genomic_DNA"/>
</dbReference>
<sequence>MENVENLTQELCSYSIKEEVRYKYKVGDIVYSQWKGQLWKAVILDISLKIHPNGWHPIYYVGYVTNLKTGNKNYYFNKSYNEWKSEALIFEINGDTKKKSLETQRMLRNASKEKDQTIIEDILGKLKSQQEMKISILNFNKVEIEWFDFSEMIYSVLIHDKNQISQGKLVILPKDPNIEDIFMEYITHLNSLGKKNKIFPEIDIQKAVLNMLTTIFNKALKKRLIYPSEMNQVSYFENNITKDTRFSVIFGIEHLFRLLIILPKLIGDNISFGEHSFCLDIDEDKDDPDYLIVKSIKFELIKTINSFIEYFNGNFLKFSIGNYTSFLT</sequence>
<keyword evidence="2" id="KW-0156">Chromatin regulator</keyword>